<dbReference type="RefSeq" id="WP_344343121.1">
    <property type="nucleotide sequence ID" value="NZ_BAAAQT010000006.1"/>
</dbReference>
<reference evidence="2 3" key="1">
    <citation type="journal article" date="2019" name="Int. J. Syst. Evol. Microbiol.">
        <title>The Global Catalogue of Microorganisms (GCM) 10K type strain sequencing project: providing services to taxonomists for standard genome sequencing and annotation.</title>
        <authorList>
            <consortium name="The Broad Institute Genomics Platform"/>
            <consortium name="The Broad Institute Genome Sequencing Center for Infectious Disease"/>
            <person name="Wu L."/>
            <person name="Ma J."/>
        </authorList>
    </citation>
    <scope>NUCLEOTIDE SEQUENCE [LARGE SCALE GENOMIC DNA]</scope>
    <source>
        <strain evidence="2 3">JCM 16026</strain>
    </source>
</reference>
<feature type="chain" id="PRO_5045196973" evidence="1">
    <location>
        <begin position="21"/>
        <end position="161"/>
    </location>
</feature>
<evidence type="ECO:0000256" key="1">
    <source>
        <dbReference type="SAM" id="SignalP"/>
    </source>
</evidence>
<keyword evidence="1" id="KW-0732">Signal</keyword>
<dbReference type="InterPro" id="IPR021903">
    <property type="entry name" value="DUF3515"/>
</dbReference>
<protein>
    <submittedName>
        <fullName evidence="2">DUF3515 domain-containing protein</fullName>
    </submittedName>
</protein>
<dbReference type="EMBL" id="BAAAQT010000006">
    <property type="protein sequence ID" value="GAA2174313.1"/>
    <property type="molecule type" value="Genomic_DNA"/>
</dbReference>
<dbReference type="PROSITE" id="PS51257">
    <property type="entry name" value="PROKAR_LIPOPROTEIN"/>
    <property type="match status" value="1"/>
</dbReference>
<keyword evidence="3" id="KW-1185">Reference proteome</keyword>
<comment type="caution">
    <text evidence="2">The sequence shown here is derived from an EMBL/GenBank/DDBJ whole genome shotgun (WGS) entry which is preliminary data.</text>
</comment>
<feature type="signal peptide" evidence="1">
    <location>
        <begin position="1"/>
        <end position="20"/>
    </location>
</feature>
<evidence type="ECO:0000313" key="3">
    <source>
        <dbReference type="Proteomes" id="UP001501599"/>
    </source>
</evidence>
<sequence>MRRTSIALALAGLAAATLSACTSTVSLQVADDATDPLCASVIVSLPETIGASEPGGPFDERPTDAQATAAWGDPAAVTLRCGVPVPDPSTATCATVGGVDWIDVTAEGSEVRTLVTYGREPAVELVIDPERLSASTALGDVSSAVDRTDEVGACISPADAP</sequence>
<proteinExistence type="predicted"/>
<organism evidence="2 3">
    <name type="scientific">Agrococcus versicolor</name>
    <dbReference type="NCBI Taxonomy" id="501482"/>
    <lineage>
        <taxon>Bacteria</taxon>
        <taxon>Bacillati</taxon>
        <taxon>Actinomycetota</taxon>
        <taxon>Actinomycetes</taxon>
        <taxon>Micrococcales</taxon>
        <taxon>Microbacteriaceae</taxon>
        <taxon>Agrococcus</taxon>
    </lineage>
</organism>
<dbReference type="Proteomes" id="UP001501599">
    <property type="component" value="Unassembled WGS sequence"/>
</dbReference>
<accession>A0ABN3ATP7</accession>
<dbReference type="Pfam" id="PF12028">
    <property type="entry name" value="DUF3515"/>
    <property type="match status" value="1"/>
</dbReference>
<evidence type="ECO:0000313" key="2">
    <source>
        <dbReference type="EMBL" id="GAA2174313.1"/>
    </source>
</evidence>
<gene>
    <name evidence="2" type="ORF">GCM10009846_19780</name>
</gene>
<name>A0ABN3ATP7_9MICO</name>